<protein>
    <recommendedName>
        <fullName evidence="4">RING-type domain-containing protein</fullName>
    </recommendedName>
</protein>
<keyword evidence="3" id="KW-1133">Transmembrane helix</keyword>
<dbReference type="PANTHER" id="PTHR10131:SF94">
    <property type="entry name" value="TNF RECEPTOR-ASSOCIATED FACTOR 4"/>
    <property type="match status" value="1"/>
</dbReference>
<dbReference type="EMBL" id="MCGO01000042">
    <property type="protein sequence ID" value="ORY38810.1"/>
    <property type="molecule type" value="Genomic_DNA"/>
</dbReference>
<dbReference type="Gene3D" id="3.30.40.10">
    <property type="entry name" value="Zinc/RING finger domain, C3HC4 (zinc finger)"/>
    <property type="match status" value="1"/>
</dbReference>
<dbReference type="SUPFAM" id="SSF57850">
    <property type="entry name" value="RING/U-box"/>
    <property type="match status" value="1"/>
</dbReference>
<evidence type="ECO:0000256" key="2">
    <source>
        <dbReference type="SAM" id="MobiDB-lite"/>
    </source>
</evidence>
<keyword evidence="1" id="KW-0479">Metal-binding</keyword>
<dbReference type="GO" id="GO:0008270">
    <property type="term" value="F:zinc ion binding"/>
    <property type="evidence" value="ECO:0007669"/>
    <property type="project" value="UniProtKB-KW"/>
</dbReference>
<keyword evidence="3" id="KW-0812">Transmembrane</keyword>
<sequence>MTIPLQLNYLSKESEKEVDQKEGTLSQEEESIECELCFEVPNRAKELPCCRQNVICSLCARAWLAKHRSCPFCRRHLSSQVRHLGIADSAVQKVVDTLNVACPFSVASCPWTGRRDQLPSHLSNECVVAKEPTSNIPNIADFALDEKWYYVDRRSRRFSTASDSVHSQTAIDIPQRAISARSSLVHDHGMSDQLSAVGSAVGLVRDRSTGAAGTQEDNGSETGSEAERINQERERALHDHTPLWEQVQSYVMTPEEVEARQRRRELAAQQLEADQVEQTWLQRKRSMLIGLGIIALLIILITVGYFLKSR</sequence>
<feature type="transmembrane region" description="Helical" evidence="3">
    <location>
        <begin position="287"/>
        <end position="307"/>
    </location>
</feature>
<keyword evidence="6" id="KW-1185">Reference proteome</keyword>
<evidence type="ECO:0000259" key="4">
    <source>
        <dbReference type="PROSITE" id="PS50089"/>
    </source>
</evidence>
<dbReference type="AlphaFoldDB" id="A0A1Y2BVM6"/>
<dbReference type="PANTHER" id="PTHR10131">
    <property type="entry name" value="TNF RECEPTOR ASSOCIATED FACTOR"/>
    <property type="match status" value="1"/>
</dbReference>
<reference evidence="5 6" key="1">
    <citation type="submission" date="2016-07" db="EMBL/GenBank/DDBJ databases">
        <title>Pervasive Adenine N6-methylation of Active Genes in Fungi.</title>
        <authorList>
            <consortium name="DOE Joint Genome Institute"/>
            <person name="Mondo S.J."/>
            <person name="Dannebaum R.O."/>
            <person name="Kuo R.C."/>
            <person name="Labutti K."/>
            <person name="Haridas S."/>
            <person name="Kuo A."/>
            <person name="Salamov A."/>
            <person name="Ahrendt S.R."/>
            <person name="Lipzen A."/>
            <person name="Sullivan W."/>
            <person name="Andreopoulos W.B."/>
            <person name="Clum A."/>
            <person name="Lindquist E."/>
            <person name="Daum C."/>
            <person name="Ramamoorthy G.K."/>
            <person name="Gryganskyi A."/>
            <person name="Culley D."/>
            <person name="Magnuson J.K."/>
            <person name="James T.Y."/>
            <person name="O'Malley M.A."/>
            <person name="Stajich J.E."/>
            <person name="Spatafora J.W."/>
            <person name="Visel A."/>
            <person name="Grigoriev I.V."/>
        </authorList>
    </citation>
    <scope>NUCLEOTIDE SEQUENCE [LARGE SCALE GENOMIC DNA]</scope>
    <source>
        <strain evidence="5 6">JEL800</strain>
    </source>
</reference>
<evidence type="ECO:0000256" key="3">
    <source>
        <dbReference type="SAM" id="Phobius"/>
    </source>
</evidence>
<gene>
    <name evidence="5" type="ORF">BCR33DRAFT_853788</name>
</gene>
<dbReference type="InterPro" id="IPR013083">
    <property type="entry name" value="Znf_RING/FYVE/PHD"/>
</dbReference>
<dbReference type="OrthoDB" id="1630758at2759"/>
<feature type="domain" description="RING-type" evidence="4">
    <location>
        <begin position="34"/>
        <end position="74"/>
    </location>
</feature>
<comment type="caution">
    <text evidence="5">The sequence shown here is derived from an EMBL/GenBank/DDBJ whole genome shotgun (WGS) entry which is preliminary data.</text>
</comment>
<feature type="compositionally biased region" description="Polar residues" evidence="2">
    <location>
        <begin position="211"/>
        <end position="223"/>
    </location>
</feature>
<dbReference type="STRING" id="329046.A0A1Y2BVM6"/>
<organism evidence="5 6">
    <name type="scientific">Rhizoclosmatium globosum</name>
    <dbReference type="NCBI Taxonomy" id="329046"/>
    <lineage>
        <taxon>Eukaryota</taxon>
        <taxon>Fungi</taxon>
        <taxon>Fungi incertae sedis</taxon>
        <taxon>Chytridiomycota</taxon>
        <taxon>Chytridiomycota incertae sedis</taxon>
        <taxon>Chytridiomycetes</taxon>
        <taxon>Chytridiales</taxon>
        <taxon>Chytriomycetaceae</taxon>
        <taxon>Rhizoclosmatium</taxon>
    </lineage>
</organism>
<keyword evidence="1" id="KW-0863">Zinc-finger</keyword>
<evidence type="ECO:0000313" key="5">
    <source>
        <dbReference type="EMBL" id="ORY38810.1"/>
    </source>
</evidence>
<evidence type="ECO:0000256" key="1">
    <source>
        <dbReference type="PROSITE-ProRule" id="PRU00175"/>
    </source>
</evidence>
<name>A0A1Y2BVM6_9FUNG</name>
<dbReference type="InterPro" id="IPR001841">
    <property type="entry name" value="Znf_RING"/>
</dbReference>
<keyword evidence="3" id="KW-0472">Membrane</keyword>
<keyword evidence="1" id="KW-0862">Zinc</keyword>
<feature type="region of interest" description="Disordered" evidence="2">
    <location>
        <begin position="208"/>
        <end position="227"/>
    </location>
</feature>
<accession>A0A1Y2BVM6</accession>
<evidence type="ECO:0000313" key="6">
    <source>
        <dbReference type="Proteomes" id="UP000193642"/>
    </source>
</evidence>
<dbReference type="PROSITE" id="PS50089">
    <property type="entry name" value="ZF_RING_2"/>
    <property type="match status" value="1"/>
</dbReference>
<proteinExistence type="predicted"/>
<dbReference type="Proteomes" id="UP000193642">
    <property type="component" value="Unassembled WGS sequence"/>
</dbReference>